<dbReference type="PROSITE" id="PS50164">
    <property type="entry name" value="GIY_YIG"/>
    <property type="match status" value="1"/>
</dbReference>
<protein>
    <submittedName>
        <fullName evidence="2">Uncharacterized protein M140L</fullName>
    </submittedName>
</protein>
<proteinExistence type="predicted"/>
<dbReference type="Gene3D" id="3.40.1440.10">
    <property type="entry name" value="GIY-YIG endonuclease"/>
    <property type="match status" value="1"/>
</dbReference>
<name>A7ITM0_PBCVM</name>
<organismHost>
    <name type="scientific">Paramecium bursaria</name>
    <dbReference type="NCBI Taxonomy" id="74790"/>
</organismHost>
<dbReference type="InterPro" id="IPR035901">
    <property type="entry name" value="GIY-YIG_endonuc_sf"/>
</dbReference>
<dbReference type="InterPro" id="IPR000305">
    <property type="entry name" value="GIY-YIG_endonuc"/>
</dbReference>
<accession>A7ITM0</accession>
<reference evidence="2 3" key="1">
    <citation type="journal article" date="2007" name="Virology">
        <title>Sequence and annotation of the 314-kb MT325 and the 321-kb FR483 viruses that infect Chlorella Pbi.</title>
        <authorList>
            <person name="Fitzgerald L.A."/>
            <person name="Graves M.V."/>
            <person name="Li X."/>
            <person name="Feldblyum T."/>
            <person name="Hartigan J."/>
            <person name="Van Etten J.L."/>
        </authorList>
    </citation>
    <scope>NUCLEOTIDE SEQUENCE [LARGE SCALE GENOMIC DNA]</scope>
    <source>
        <strain evidence="2 3">MT325</strain>
    </source>
</reference>
<dbReference type="Proteomes" id="UP000246715">
    <property type="component" value="Segment"/>
</dbReference>
<evidence type="ECO:0000259" key="1">
    <source>
        <dbReference type="PROSITE" id="PS50164"/>
    </source>
</evidence>
<dbReference type="EMBL" id="DQ491001">
    <property type="protein sequence ID" value="ABT13694.1"/>
    <property type="molecule type" value="Genomic_DNA"/>
</dbReference>
<evidence type="ECO:0000313" key="2">
    <source>
        <dbReference type="EMBL" id="ABT13694.1"/>
    </source>
</evidence>
<gene>
    <name evidence="2" type="primary">M140L</name>
    <name evidence="2" type="ORF">MT325_M140L</name>
</gene>
<feature type="domain" description="GIY-YIG" evidence="1">
    <location>
        <begin position="35"/>
        <end position="123"/>
    </location>
</feature>
<sequence>MNNDLLQRLREAALSQIHVGNEFKKAGRSYNQNGSRYFTYVLLLENGGKNDKIYVGDTDNIYSRLLAHIELSPSSAAWVKKHGPVRRILEITYDAQPGAEKERFLEYASIFGFPNVRGSWWCRTADASAPYFLDEFVRGKVPHNFMSRSEIHQIEKDIRKIAAERLED</sequence>
<organism evidence="2 3">
    <name type="scientific">Paramecium bursaria Chlorella virus MT325</name>
    <name type="common">PBCV-MT325</name>
    <dbReference type="NCBI Taxonomy" id="346932"/>
    <lineage>
        <taxon>Viruses</taxon>
        <taxon>Varidnaviria</taxon>
        <taxon>Bamfordvirae</taxon>
        <taxon>Nucleocytoviricota</taxon>
        <taxon>Megaviricetes</taxon>
        <taxon>Algavirales</taxon>
        <taxon>Phycodnaviridae</taxon>
        <taxon>Chlorovirus</taxon>
        <taxon>Chlorovirus conductrix</taxon>
        <taxon>Paramecium bursaria Chlorella virus A1</taxon>
    </lineage>
</organism>
<evidence type="ECO:0000313" key="3">
    <source>
        <dbReference type="Proteomes" id="UP000246715"/>
    </source>
</evidence>